<sequence length="232" mass="25711">MPLVHNLIARIRQATQGFANLVSNNPRAIVFSVALVLFVWLMGEVNQVGMFSFDVSAYKFFVLFLRRPWLTPIMQSISELALPVVLLVMLLAVEVFAPGRKPGMCATVNLVGIALLNLILKEVVQRPRPDGFRLIAETGYSFPSGHSMVSMGFYGLLAWMVWHYEKDRFVKWLGVAGFGTVVLLVGLSRVYLGVHYASDVIAGFCVSLAWLCVYTKLVAPLFLGEHGESAQT</sequence>
<dbReference type="PANTHER" id="PTHR14969:SF13">
    <property type="entry name" value="AT30094P"/>
    <property type="match status" value="1"/>
</dbReference>
<dbReference type="CDD" id="cd03392">
    <property type="entry name" value="PAP2_like_2"/>
    <property type="match status" value="1"/>
</dbReference>
<feature type="domain" description="Phosphatidic acid phosphatase type 2/haloperoxidase" evidence="2">
    <location>
        <begin position="103"/>
        <end position="215"/>
    </location>
</feature>
<dbReference type="Proteomes" id="UP000199135">
    <property type="component" value="Unassembled WGS sequence"/>
</dbReference>
<gene>
    <name evidence="3" type="ORF">SAMN05216447_11016</name>
</gene>
<dbReference type="SUPFAM" id="SSF48317">
    <property type="entry name" value="Acid phosphatase/Vanadium-dependent haloperoxidase"/>
    <property type="match status" value="1"/>
</dbReference>
<keyword evidence="1" id="KW-0472">Membrane</keyword>
<proteinExistence type="predicted"/>
<accession>A0A1H6JWZ2</accession>
<evidence type="ECO:0000313" key="3">
    <source>
        <dbReference type="EMBL" id="SEH65158.1"/>
    </source>
</evidence>
<dbReference type="InterPro" id="IPR036938">
    <property type="entry name" value="PAP2/HPO_sf"/>
</dbReference>
<feature type="transmembrane region" description="Helical" evidence="1">
    <location>
        <begin position="140"/>
        <end position="162"/>
    </location>
</feature>
<name>A0A1H6JWZ2_9ACTN</name>
<keyword evidence="4" id="KW-1185">Reference proteome</keyword>
<protein>
    <submittedName>
        <fullName evidence="3">Undecaprenyl-diphosphatase</fullName>
    </submittedName>
</protein>
<evidence type="ECO:0000256" key="1">
    <source>
        <dbReference type="SAM" id="Phobius"/>
    </source>
</evidence>
<dbReference type="RefSeq" id="WP_078687220.1">
    <property type="nucleotide sequence ID" value="NZ_FNWT01000010.1"/>
</dbReference>
<dbReference type="Pfam" id="PF01569">
    <property type="entry name" value="PAP2"/>
    <property type="match status" value="1"/>
</dbReference>
<feature type="transmembrane region" description="Helical" evidence="1">
    <location>
        <begin position="200"/>
        <end position="223"/>
    </location>
</feature>
<feature type="transmembrane region" description="Helical" evidence="1">
    <location>
        <begin position="73"/>
        <end position="96"/>
    </location>
</feature>
<keyword evidence="1" id="KW-1133">Transmembrane helix</keyword>
<dbReference type="Gene3D" id="1.20.144.10">
    <property type="entry name" value="Phosphatidic acid phosphatase type 2/haloperoxidase"/>
    <property type="match status" value="1"/>
</dbReference>
<organism evidence="3 4">
    <name type="scientific">Parafannyhessea umbonata</name>
    <dbReference type="NCBI Taxonomy" id="604330"/>
    <lineage>
        <taxon>Bacteria</taxon>
        <taxon>Bacillati</taxon>
        <taxon>Actinomycetota</taxon>
        <taxon>Coriobacteriia</taxon>
        <taxon>Coriobacteriales</taxon>
        <taxon>Atopobiaceae</taxon>
        <taxon>Parafannyhessea</taxon>
    </lineage>
</organism>
<dbReference type="EMBL" id="FNWT01000010">
    <property type="protein sequence ID" value="SEH65158.1"/>
    <property type="molecule type" value="Genomic_DNA"/>
</dbReference>
<comment type="caution">
    <text evidence="3">The sequence shown here is derived from an EMBL/GenBank/DDBJ whole genome shotgun (WGS) entry which is preliminary data.</text>
</comment>
<feature type="transmembrane region" description="Helical" evidence="1">
    <location>
        <begin position="103"/>
        <end position="120"/>
    </location>
</feature>
<dbReference type="PANTHER" id="PTHR14969">
    <property type="entry name" value="SPHINGOSINE-1-PHOSPHATE PHOSPHOHYDROLASE"/>
    <property type="match status" value="1"/>
</dbReference>
<dbReference type="SMART" id="SM00014">
    <property type="entry name" value="acidPPc"/>
    <property type="match status" value="1"/>
</dbReference>
<reference evidence="3 4" key="1">
    <citation type="submission" date="2016-10" db="EMBL/GenBank/DDBJ databases">
        <authorList>
            <person name="Varghese N."/>
            <person name="Submissions S."/>
        </authorList>
    </citation>
    <scope>NUCLEOTIDE SEQUENCE [LARGE SCALE GENOMIC DNA]</scope>
    <source>
        <strain evidence="3 4">WCP15</strain>
    </source>
</reference>
<dbReference type="InterPro" id="IPR000326">
    <property type="entry name" value="PAP2/HPO"/>
</dbReference>
<feature type="transmembrane region" description="Helical" evidence="1">
    <location>
        <begin position="28"/>
        <end position="53"/>
    </location>
</feature>
<evidence type="ECO:0000259" key="2">
    <source>
        <dbReference type="SMART" id="SM00014"/>
    </source>
</evidence>
<keyword evidence="1" id="KW-0812">Transmembrane</keyword>
<feature type="transmembrane region" description="Helical" evidence="1">
    <location>
        <begin position="169"/>
        <end position="188"/>
    </location>
</feature>
<evidence type="ECO:0000313" key="4">
    <source>
        <dbReference type="Proteomes" id="UP000199135"/>
    </source>
</evidence>